<feature type="compositionally biased region" description="Polar residues" evidence="11">
    <location>
        <begin position="90"/>
        <end position="111"/>
    </location>
</feature>
<dbReference type="AlphaFoldDB" id="A0A8R1HM54"/>
<reference evidence="13" key="2">
    <citation type="submission" date="2022-06" db="UniProtKB">
        <authorList>
            <consortium name="EnsemblMetazoa"/>
        </authorList>
    </citation>
    <scope>IDENTIFICATION</scope>
    <source>
        <strain evidence="13">DF5081</strain>
    </source>
</reference>
<feature type="compositionally biased region" description="Polar residues" evidence="11">
    <location>
        <begin position="460"/>
        <end position="473"/>
    </location>
</feature>
<evidence type="ECO:0000256" key="4">
    <source>
        <dbReference type="ARBA" id="ARBA00022723"/>
    </source>
</evidence>
<name>A0A8R1HM54_CAEJA</name>
<organism evidence="13 14">
    <name type="scientific">Caenorhabditis japonica</name>
    <dbReference type="NCBI Taxonomy" id="281687"/>
    <lineage>
        <taxon>Eukaryota</taxon>
        <taxon>Metazoa</taxon>
        <taxon>Ecdysozoa</taxon>
        <taxon>Nematoda</taxon>
        <taxon>Chromadorea</taxon>
        <taxon>Rhabditida</taxon>
        <taxon>Rhabditina</taxon>
        <taxon>Rhabditomorpha</taxon>
        <taxon>Rhabditoidea</taxon>
        <taxon>Rhabditidae</taxon>
        <taxon>Peloderinae</taxon>
        <taxon>Caenorhabditis</taxon>
    </lineage>
</organism>
<feature type="compositionally biased region" description="Polar residues" evidence="11">
    <location>
        <begin position="752"/>
        <end position="765"/>
    </location>
</feature>
<evidence type="ECO:0000256" key="10">
    <source>
        <dbReference type="PROSITE-ProRule" id="PRU00042"/>
    </source>
</evidence>
<feature type="compositionally biased region" description="Basic and acidic residues" evidence="11">
    <location>
        <begin position="80"/>
        <end position="89"/>
    </location>
</feature>
<feature type="domain" description="C2H2-type" evidence="12">
    <location>
        <begin position="861"/>
        <end position="888"/>
    </location>
</feature>
<dbReference type="PROSITE" id="PS50157">
    <property type="entry name" value="ZINC_FINGER_C2H2_2"/>
    <property type="match status" value="4"/>
</dbReference>
<protein>
    <recommendedName>
        <fullName evidence="12">C2H2-type domain-containing protein</fullName>
    </recommendedName>
</protein>
<dbReference type="Proteomes" id="UP000005237">
    <property type="component" value="Unassembled WGS sequence"/>
</dbReference>
<evidence type="ECO:0000256" key="8">
    <source>
        <dbReference type="ARBA" id="ARBA00023125"/>
    </source>
</evidence>
<evidence type="ECO:0000313" key="14">
    <source>
        <dbReference type="Proteomes" id="UP000005237"/>
    </source>
</evidence>
<reference evidence="14" key="1">
    <citation type="submission" date="2010-08" db="EMBL/GenBank/DDBJ databases">
        <authorList>
            <consortium name="Caenorhabditis japonica Sequencing Consortium"/>
            <person name="Wilson R.K."/>
        </authorList>
    </citation>
    <scope>NUCLEOTIDE SEQUENCE [LARGE SCALE GENOMIC DNA]</scope>
    <source>
        <strain evidence="14">DF5081</strain>
    </source>
</reference>
<feature type="domain" description="C2H2-type" evidence="12">
    <location>
        <begin position="292"/>
        <end position="320"/>
    </location>
</feature>
<dbReference type="GO" id="GO:0002119">
    <property type="term" value="P:nematode larval development"/>
    <property type="evidence" value="ECO:0007669"/>
    <property type="project" value="EnsemblMetazoa"/>
</dbReference>
<feature type="compositionally biased region" description="Low complexity" evidence="11">
    <location>
        <begin position="339"/>
        <end position="360"/>
    </location>
</feature>
<dbReference type="Gene3D" id="3.30.160.60">
    <property type="entry name" value="Classic Zinc Finger"/>
    <property type="match status" value="4"/>
</dbReference>
<keyword evidence="6 10" id="KW-0863">Zinc-finger</keyword>
<evidence type="ECO:0000256" key="2">
    <source>
        <dbReference type="ARBA" id="ARBA00007746"/>
    </source>
</evidence>
<evidence type="ECO:0000256" key="1">
    <source>
        <dbReference type="ARBA" id="ARBA00004123"/>
    </source>
</evidence>
<sequence length="914" mass="99708">MPVQFSNFVTKPPLLASEWPPAQDWRANNNTLGDWDKCFEQPPAEIPQHLAATFDNSSLKMLTAQEPADKMHSVAGYSSPKEDGRKSSEHTNSYDVSASQSPSNDGAQSDSTADEQIDVECMIQTEEMEVDDKEDTMEAPVEVETPVPVLPAPIALAPGVNGDQPRLPVSSFEETQLLLQLTQNQFSEVIAEAAKIRKSSSESIGFIRSGTSAFSNIEPKETSSVGSEPPAPTVSTSTNSSTPSSASFCRAPGLGPVVVPASTNGQLVCAKCGFMCPSKFHFNSHMNTHGDHQCSMCDYTSRTEGRLKKHMRESHTIEEQLRAGLELDPPKDSNYNATSPKVSSASSSSSKDSSAGSPFSESFNLSTTMASLLDTTNNVIAAIAPTDFPPSLPTSLNLDMSSTPNLLSTLAQGGSINSSALEQIKAFAENTNLLPEGGMSLASALGVVSQAIKGEPGSPEKQSSSENRRSSTGKMKVLKCKQCGHNSLSKNEQWAHARTHIPMEKQLNCQNCNFVTEYKHHLEYHYRNHIGSKPFQCKKCIYSCVNKSMLNSHMKSHTNHYQFRCMDCTYATKYCHSLKLHLKKYNHRRVPEGIEVTGGETSPTLSSNDGSVRLSPKMVKQEMKTEPAEAVTSIPQPFAFNPMVANQGLNFANQMLLSVPGMRPTFKCAVCDFVCHSQDEHMRHNMSHILNSTNVPTTIASLYNSLNFPSFGRIKIESDEKGPEDIEVDAKPEEHINEDNANEEEIMDHSSDLTVSPAGSSQASSADDKCKPLNLDHINQNVGCNSSMSPDSAVVRDEESTEFVPQSPMDSTSVTSPPHQPMTIATPVALAPKTEPNILQALLQQAQANIMFNIANRANTLMCQHCNIPFASHAIYAAHMATHSLDMPFKCSKCEYQANDSLSFALHMFQAQHQ</sequence>
<dbReference type="FunFam" id="3.30.160.60:FF:001301">
    <property type="entry name" value="Blast:Protein hunchback"/>
    <property type="match status" value="1"/>
</dbReference>
<evidence type="ECO:0000256" key="3">
    <source>
        <dbReference type="ARBA" id="ARBA00022473"/>
    </source>
</evidence>
<feature type="domain" description="C2H2-type" evidence="12">
    <location>
        <begin position="507"/>
        <end position="534"/>
    </location>
</feature>
<proteinExistence type="inferred from homology"/>
<feature type="compositionally biased region" description="Polar residues" evidence="11">
    <location>
        <begin position="808"/>
        <end position="817"/>
    </location>
</feature>
<evidence type="ECO:0000259" key="12">
    <source>
        <dbReference type="PROSITE" id="PS50157"/>
    </source>
</evidence>
<dbReference type="PROSITE" id="PS00028">
    <property type="entry name" value="ZINC_FINGER_C2H2_1"/>
    <property type="match status" value="3"/>
</dbReference>
<dbReference type="GO" id="GO:0009792">
    <property type="term" value="P:embryo development ending in birth or egg hatching"/>
    <property type="evidence" value="ECO:0007669"/>
    <property type="project" value="EnsemblMetazoa"/>
</dbReference>
<keyword evidence="8" id="KW-0238">DNA-binding</keyword>
<dbReference type="GO" id="GO:0000977">
    <property type="term" value="F:RNA polymerase II transcription regulatory region sequence-specific DNA binding"/>
    <property type="evidence" value="ECO:0007669"/>
    <property type="project" value="EnsemblMetazoa"/>
</dbReference>
<keyword evidence="5" id="KW-0677">Repeat</keyword>
<dbReference type="InterPro" id="IPR036236">
    <property type="entry name" value="Znf_C2H2_sf"/>
</dbReference>
<dbReference type="PANTHER" id="PTHR24392">
    <property type="entry name" value="ZINC FINGER PROTEIN"/>
    <property type="match status" value="1"/>
</dbReference>
<dbReference type="PANTHER" id="PTHR24392:SF49">
    <property type="entry name" value="PROTEIN HUNCHBACK"/>
    <property type="match status" value="1"/>
</dbReference>
<evidence type="ECO:0000313" key="13">
    <source>
        <dbReference type="EnsemblMetazoa" id="CJA01697.1"/>
    </source>
</evidence>
<keyword evidence="7" id="KW-0862">Zinc</keyword>
<feature type="compositionally biased region" description="Low complexity" evidence="11">
    <location>
        <begin position="233"/>
        <end position="247"/>
    </location>
</feature>
<feature type="domain" description="C2H2-type" evidence="12">
    <location>
        <begin position="535"/>
        <end position="562"/>
    </location>
</feature>
<feature type="region of interest" description="Disordered" evidence="11">
    <location>
        <begin position="61"/>
        <end position="114"/>
    </location>
</feature>
<dbReference type="EnsemblMetazoa" id="CJA01697.1">
    <property type="protein sequence ID" value="CJA01697.1"/>
    <property type="gene ID" value="WBGene00120901"/>
</dbReference>
<dbReference type="GO" id="GO:0005634">
    <property type="term" value="C:nucleus"/>
    <property type="evidence" value="ECO:0007669"/>
    <property type="project" value="UniProtKB-SubCell"/>
</dbReference>
<keyword evidence="4" id="KW-0479">Metal-binding</keyword>
<dbReference type="GO" id="GO:0000122">
    <property type="term" value="P:negative regulation of transcription by RNA polymerase II"/>
    <property type="evidence" value="ECO:0007669"/>
    <property type="project" value="EnsemblMetazoa"/>
</dbReference>
<feature type="region of interest" description="Disordered" evidence="11">
    <location>
        <begin position="215"/>
        <end position="247"/>
    </location>
</feature>
<dbReference type="InterPro" id="IPR013087">
    <property type="entry name" value="Znf_C2H2_type"/>
</dbReference>
<keyword evidence="9" id="KW-0539">Nucleus</keyword>
<dbReference type="SUPFAM" id="SSF57667">
    <property type="entry name" value="beta-beta-alpha zinc fingers"/>
    <property type="match status" value="2"/>
</dbReference>
<keyword evidence="14" id="KW-1185">Reference proteome</keyword>
<feature type="compositionally biased region" description="Polar residues" evidence="11">
    <location>
        <begin position="777"/>
        <end position="790"/>
    </location>
</feature>
<keyword evidence="3" id="KW-0217">Developmental protein</keyword>
<evidence type="ECO:0000256" key="11">
    <source>
        <dbReference type="SAM" id="MobiDB-lite"/>
    </source>
</evidence>
<dbReference type="FunFam" id="3.30.160.60:FF:002883">
    <property type="entry name" value="Hunchback-like protein"/>
    <property type="match status" value="1"/>
</dbReference>
<feature type="region of interest" description="Disordered" evidence="11">
    <location>
        <begin position="453"/>
        <end position="474"/>
    </location>
</feature>
<feature type="region of interest" description="Disordered" evidence="11">
    <location>
        <begin position="324"/>
        <end position="361"/>
    </location>
</feature>
<evidence type="ECO:0000256" key="7">
    <source>
        <dbReference type="ARBA" id="ARBA00022833"/>
    </source>
</evidence>
<feature type="region of interest" description="Disordered" evidence="11">
    <location>
        <begin position="748"/>
        <end position="819"/>
    </location>
</feature>
<evidence type="ECO:0000256" key="9">
    <source>
        <dbReference type="ARBA" id="ARBA00023242"/>
    </source>
</evidence>
<comment type="similarity">
    <text evidence="2">Belongs to the hunchback C2H2-type zinc-finger protein family.</text>
</comment>
<evidence type="ECO:0000256" key="5">
    <source>
        <dbReference type="ARBA" id="ARBA00022737"/>
    </source>
</evidence>
<dbReference type="GO" id="GO:0018991">
    <property type="term" value="P:egg-laying behavior"/>
    <property type="evidence" value="ECO:0007669"/>
    <property type="project" value="EnsemblMetazoa"/>
</dbReference>
<dbReference type="GO" id="GO:0008270">
    <property type="term" value="F:zinc ion binding"/>
    <property type="evidence" value="ECO:0007669"/>
    <property type="project" value="UniProtKB-KW"/>
</dbReference>
<comment type="subcellular location">
    <subcellularLocation>
        <location evidence="1">Nucleus</location>
    </subcellularLocation>
</comment>
<dbReference type="GO" id="GO:0040034">
    <property type="term" value="P:regulation of development, heterochronic"/>
    <property type="evidence" value="ECO:0007669"/>
    <property type="project" value="EnsemblMetazoa"/>
</dbReference>
<accession>A0A8R1HM54</accession>
<evidence type="ECO:0000256" key="6">
    <source>
        <dbReference type="ARBA" id="ARBA00022771"/>
    </source>
</evidence>
<dbReference type="SMART" id="SM00355">
    <property type="entry name" value="ZnF_C2H2"/>
    <property type="match status" value="9"/>
</dbReference>
<dbReference type="GO" id="GO:0035282">
    <property type="term" value="P:segmentation"/>
    <property type="evidence" value="ECO:0007669"/>
    <property type="project" value="UniProtKB-KW"/>
</dbReference>